<keyword evidence="2" id="KW-0408">Iron</keyword>
<evidence type="ECO:0000313" key="5">
    <source>
        <dbReference type="EMBL" id="XBX73818.1"/>
    </source>
</evidence>
<dbReference type="SUPFAM" id="SSF54862">
    <property type="entry name" value="4Fe-4S ferredoxins"/>
    <property type="match status" value="1"/>
</dbReference>
<evidence type="ECO:0000256" key="3">
    <source>
        <dbReference type="ARBA" id="ARBA00023014"/>
    </source>
</evidence>
<dbReference type="InterPro" id="IPR017896">
    <property type="entry name" value="4Fe4S_Fe-S-bd"/>
</dbReference>
<proteinExistence type="predicted"/>
<keyword evidence="3" id="KW-0411">Iron-sulfur</keyword>
<organism evidence="5">
    <name type="scientific">Proteinivorax tanatarense</name>
    <dbReference type="NCBI Taxonomy" id="1260629"/>
    <lineage>
        <taxon>Bacteria</taxon>
        <taxon>Bacillati</taxon>
        <taxon>Bacillota</taxon>
        <taxon>Clostridia</taxon>
        <taxon>Eubacteriales</taxon>
        <taxon>Proteinivoracaceae</taxon>
        <taxon>Proteinivorax</taxon>
    </lineage>
</organism>
<gene>
    <name evidence="5" type="ORF">PRVXT_001822</name>
</gene>
<evidence type="ECO:0000256" key="2">
    <source>
        <dbReference type="ARBA" id="ARBA00023004"/>
    </source>
</evidence>
<name>A0AAU7VIB9_9FIRM</name>
<dbReference type="GO" id="GO:0046872">
    <property type="term" value="F:metal ion binding"/>
    <property type="evidence" value="ECO:0007669"/>
    <property type="project" value="UniProtKB-KW"/>
</dbReference>
<dbReference type="InterPro" id="IPR017900">
    <property type="entry name" value="4Fe4S_Fe_S_CS"/>
</dbReference>
<evidence type="ECO:0000259" key="4">
    <source>
        <dbReference type="PROSITE" id="PS51379"/>
    </source>
</evidence>
<reference evidence="5" key="1">
    <citation type="journal article" date="2013" name="Extremophiles">
        <title>Proteinivorax tanatarense gen. nov., sp. nov., an anaerobic, haloalkaliphilic, proteolytic bacterium isolated from a decaying algal bloom, and proposal of Proteinivoraceae fam. nov.</title>
        <authorList>
            <person name="Kevbrin V."/>
            <person name="Boltyanskaya Y."/>
            <person name="Zhilina T."/>
            <person name="Kolganova T."/>
            <person name="Lavrentjeva E."/>
            <person name="Kuznetsov B."/>
        </authorList>
    </citation>
    <scope>NUCLEOTIDE SEQUENCE</scope>
    <source>
        <strain evidence="5">Z-910T</strain>
    </source>
</reference>
<accession>A0AAU7VIB9</accession>
<protein>
    <submittedName>
        <fullName evidence="5">4Fe-4S dicluster domain-containing protein</fullName>
    </submittedName>
</protein>
<dbReference type="RefSeq" id="WP_350342580.1">
    <property type="nucleotide sequence ID" value="NZ_CP158367.1"/>
</dbReference>
<dbReference type="GO" id="GO:0051536">
    <property type="term" value="F:iron-sulfur cluster binding"/>
    <property type="evidence" value="ECO:0007669"/>
    <property type="project" value="UniProtKB-KW"/>
</dbReference>
<reference evidence="5" key="2">
    <citation type="submission" date="2024-06" db="EMBL/GenBank/DDBJ databases">
        <authorList>
            <person name="Petrova K.O."/>
            <person name="Toshchakov S.V."/>
            <person name="Boltjanskaja Y.V."/>
            <person name="Kevbrin V."/>
        </authorList>
    </citation>
    <scope>NUCLEOTIDE SEQUENCE</scope>
    <source>
        <strain evidence="5">Z-910T</strain>
    </source>
</reference>
<dbReference type="PROSITE" id="PS51379">
    <property type="entry name" value="4FE4S_FER_2"/>
    <property type="match status" value="1"/>
</dbReference>
<sequence>MLIKTGVPQKKDLKEIMPSQRRMERGPVAIFECFQPIPCNPCEDSCPQKAVVIGQDINNIPDIDFEKCNGCSICVSVCPGLAVFVVDVSGEKGKITLPYEFIPLPAIGEEVIGLNRYGKPVEKCTVSNIRTGKSFNKTTLITIETSTKGADEIRFIKLKGEKIYE</sequence>
<dbReference type="PROSITE" id="PS00198">
    <property type="entry name" value="4FE4S_FER_1"/>
    <property type="match status" value="1"/>
</dbReference>
<keyword evidence="1" id="KW-0479">Metal-binding</keyword>
<dbReference type="Gene3D" id="3.30.70.20">
    <property type="match status" value="1"/>
</dbReference>
<dbReference type="AlphaFoldDB" id="A0AAU7VIB9"/>
<dbReference type="EMBL" id="CP158367">
    <property type="protein sequence ID" value="XBX73818.1"/>
    <property type="molecule type" value="Genomic_DNA"/>
</dbReference>
<dbReference type="Pfam" id="PF12838">
    <property type="entry name" value="Fer4_7"/>
    <property type="match status" value="1"/>
</dbReference>
<evidence type="ECO:0000256" key="1">
    <source>
        <dbReference type="ARBA" id="ARBA00022723"/>
    </source>
</evidence>
<feature type="domain" description="4Fe-4S ferredoxin-type" evidence="4">
    <location>
        <begin position="59"/>
        <end position="88"/>
    </location>
</feature>